<dbReference type="eggNOG" id="KOG0007">
    <property type="taxonomic scope" value="Eukaryota"/>
</dbReference>
<dbReference type="InterPro" id="IPR035967">
    <property type="entry name" value="SWAP/Surp_sf"/>
</dbReference>
<dbReference type="GO" id="GO:0003723">
    <property type="term" value="F:RNA binding"/>
    <property type="evidence" value="ECO:0007669"/>
    <property type="project" value="InterPro"/>
</dbReference>
<keyword evidence="6" id="KW-1185">Reference proteome</keyword>
<dbReference type="SUPFAM" id="SSF109905">
    <property type="entry name" value="Surp module (SWAP domain)"/>
    <property type="match status" value="1"/>
</dbReference>
<feature type="region of interest" description="Disordered" evidence="2">
    <location>
        <begin position="414"/>
        <end position="446"/>
    </location>
</feature>
<dbReference type="EMBL" id="GL348718">
    <property type="protein sequence ID" value="EFH47199.1"/>
    <property type="molecule type" value="Genomic_DNA"/>
</dbReference>
<keyword evidence="3" id="KW-0472">Membrane</keyword>
<dbReference type="GO" id="GO:0005686">
    <property type="term" value="C:U2 snRNP"/>
    <property type="evidence" value="ECO:0007669"/>
    <property type="project" value="TreeGrafter"/>
</dbReference>
<sequence>MEKQEVLQSVQNNSPADSKLRRKLMDQFVIDAAYGCFMRTANPFFDWRPLRYPHNLTRSLPEGITRKELGIINLTAQFMAVFGIFFQRALIKTQVFFLLSSLSWVLGFIKALPRPAKNAGASPETVLEGFFHLLALLEDDEKIGMVDLHVFEFLAKTLGYMMPFPLGHLSNMLHSQMIELLRTPIHYMPDDWHDKIRVMETEIHDVESRSSWRNSVSYHACYQQMQILSQEDHAFCEHPKDLQQNNSNDQGPSAHSLPSPWSGLPLPEFTSLIPEGITRQELGIIKLTAQFDAVYGLYFREEIEKMLIEDPRFAFLIKPTDNSKYYSFFSKLSLGRVPNRKMSGSPSLETVLEGFWNLFEMVEEGVDMGIVDLHAFEFFANTEDQELNLPHQYLLMIMYPLVPPFAHLQARIPRCHYPQPPPREHPNTKRLKVDKDSSRPGKETEG</sequence>
<accession>D7M755</accession>
<feature type="compositionally biased region" description="Polar residues" evidence="2">
    <location>
        <begin position="242"/>
        <end position="253"/>
    </location>
</feature>
<dbReference type="GO" id="GO:0000381">
    <property type="term" value="P:regulation of alternative mRNA splicing, via spliceosome"/>
    <property type="evidence" value="ECO:0007669"/>
    <property type="project" value="TreeGrafter"/>
</dbReference>
<evidence type="ECO:0000256" key="2">
    <source>
        <dbReference type="SAM" id="MobiDB-lite"/>
    </source>
</evidence>
<dbReference type="Proteomes" id="UP000008694">
    <property type="component" value="Unassembled WGS sequence"/>
</dbReference>
<gene>
    <name evidence="5" type="ORF">ARALYDRAFT_349490</name>
</gene>
<protein>
    <submittedName>
        <fullName evidence="5">Predicted protein</fullName>
    </submittedName>
</protein>
<organism evidence="6">
    <name type="scientific">Arabidopsis lyrata subsp. lyrata</name>
    <name type="common">Lyre-leaved rock-cress</name>
    <dbReference type="NCBI Taxonomy" id="81972"/>
    <lineage>
        <taxon>Eukaryota</taxon>
        <taxon>Viridiplantae</taxon>
        <taxon>Streptophyta</taxon>
        <taxon>Embryophyta</taxon>
        <taxon>Tracheophyta</taxon>
        <taxon>Spermatophyta</taxon>
        <taxon>Magnoliopsida</taxon>
        <taxon>eudicotyledons</taxon>
        <taxon>Gunneridae</taxon>
        <taxon>Pentapetalae</taxon>
        <taxon>rosids</taxon>
        <taxon>malvids</taxon>
        <taxon>Brassicales</taxon>
        <taxon>Brassicaceae</taxon>
        <taxon>Camelineae</taxon>
        <taxon>Arabidopsis</taxon>
    </lineage>
</organism>
<evidence type="ECO:0000259" key="4">
    <source>
        <dbReference type="PROSITE" id="PS50128"/>
    </source>
</evidence>
<feature type="transmembrane region" description="Helical" evidence="3">
    <location>
        <begin position="69"/>
        <end position="89"/>
    </location>
</feature>
<dbReference type="HOGENOM" id="CLU_614454_0_0_1"/>
<dbReference type="GO" id="GO:0071004">
    <property type="term" value="C:U2-type prespliceosome"/>
    <property type="evidence" value="ECO:0007669"/>
    <property type="project" value="TreeGrafter"/>
</dbReference>
<dbReference type="PANTHER" id="PTHR15316:SF1">
    <property type="entry name" value="SPLICING FACTOR 3A SUBUNIT 1"/>
    <property type="match status" value="1"/>
</dbReference>
<reference evidence="6" key="1">
    <citation type="journal article" date="2011" name="Nat. Genet.">
        <title>The Arabidopsis lyrata genome sequence and the basis of rapid genome size change.</title>
        <authorList>
            <person name="Hu T.T."/>
            <person name="Pattyn P."/>
            <person name="Bakker E.G."/>
            <person name="Cao J."/>
            <person name="Cheng J.-F."/>
            <person name="Clark R.M."/>
            <person name="Fahlgren N."/>
            <person name="Fawcett J.A."/>
            <person name="Grimwood J."/>
            <person name="Gundlach H."/>
            <person name="Haberer G."/>
            <person name="Hollister J.D."/>
            <person name="Ossowski S."/>
            <person name="Ottilar R.P."/>
            <person name="Salamov A.A."/>
            <person name="Schneeberger K."/>
            <person name="Spannagl M."/>
            <person name="Wang X."/>
            <person name="Yang L."/>
            <person name="Nasrallah M.E."/>
            <person name="Bergelson J."/>
            <person name="Carrington J.C."/>
            <person name="Gaut B.S."/>
            <person name="Schmutz J."/>
            <person name="Mayer K.F.X."/>
            <person name="Van de Peer Y."/>
            <person name="Grigoriev I.V."/>
            <person name="Nordborg M."/>
            <person name="Weigel D."/>
            <person name="Guo Y.-L."/>
        </authorList>
    </citation>
    <scope>NUCLEOTIDE SEQUENCE [LARGE SCALE GENOMIC DNA]</scope>
    <source>
        <strain evidence="6">cv. MN47</strain>
    </source>
</reference>
<dbReference type="InterPro" id="IPR045146">
    <property type="entry name" value="SF3A1"/>
</dbReference>
<feature type="domain" description="SURP motif" evidence="4">
    <location>
        <begin position="284"/>
        <end position="329"/>
    </location>
</feature>
<dbReference type="AlphaFoldDB" id="D7M755"/>
<dbReference type="GO" id="GO:0045292">
    <property type="term" value="P:mRNA cis splicing, via spliceosome"/>
    <property type="evidence" value="ECO:0007669"/>
    <property type="project" value="InterPro"/>
</dbReference>
<feature type="compositionally biased region" description="Basic and acidic residues" evidence="2">
    <location>
        <begin position="422"/>
        <end position="446"/>
    </location>
</feature>
<dbReference type="Gramene" id="fgenesh1_pg.C_scaffold_6000083">
    <property type="protein sequence ID" value="fgenesh1_pg.C_scaffold_6000083"/>
    <property type="gene ID" value="fgenesh1_pg.C_scaffold_6000083"/>
</dbReference>
<dbReference type="PROSITE" id="PS50128">
    <property type="entry name" value="SURP"/>
    <property type="match status" value="1"/>
</dbReference>
<evidence type="ECO:0000313" key="5">
    <source>
        <dbReference type="EMBL" id="EFH47199.1"/>
    </source>
</evidence>
<evidence type="ECO:0000256" key="1">
    <source>
        <dbReference type="ARBA" id="ARBA00022664"/>
    </source>
</evidence>
<keyword evidence="3" id="KW-0812">Transmembrane</keyword>
<evidence type="ECO:0000313" key="6">
    <source>
        <dbReference type="Proteomes" id="UP000008694"/>
    </source>
</evidence>
<evidence type="ECO:0000256" key="3">
    <source>
        <dbReference type="SAM" id="Phobius"/>
    </source>
</evidence>
<dbReference type="InterPro" id="IPR000061">
    <property type="entry name" value="Surp"/>
</dbReference>
<dbReference type="PANTHER" id="PTHR15316">
    <property type="entry name" value="SPLICEOSOME ASSOCIATED PROTEIN 114/SWAP SPLICING FACTOR-RELATED"/>
    <property type="match status" value="1"/>
</dbReference>
<dbReference type="Pfam" id="PF01805">
    <property type="entry name" value="Surp"/>
    <property type="match status" value="1"/>
</dbReference>
<proteinExistence type="predicted"/>
<name>D7M755_ARALL</name>
<keyword evidence="3" id="KW-1133">Transmembrane helix</keyword>
<dbReference type="STRING" id="81972.D7M755"/>
<keyword evidence="1" id="KW-0507">mRNA processing</keyword>
<dbReference type="Gene3D" id="1.10.10.790">
    <property type="entry name" value="Surp module"/>
    <property type="match status" value="1"/>
</dbReference>
<dbReference type="GO" id="GO:0071013">
    <property type="term" value="C:catalytic step 2 spliceosome"/>
    <property type="evidence" value="ECO:0007669"/>
    <property type="project" value="TreeGrafter"/>
</dbReference>
<feature type="region of interest" description="Disordered" evidence="2">
    <location>
        <begin position="240"/>
        <end position="260"/>
    </location>
</feature>